<protein>
    <submittedName>
        <fullName evidence="2">Uncharacterized protein</fullName>
    </submittedName>
</protein>
<evidence type="ECO:0000256" key="1">
    <source>
        <dbReference type="SAM" id="Phobius"/>
    </source>
</evidence>
<comment type="caution">
    <text evidence="2">The sequence shown here is derived from an EMBL/GenBank/DDBJ whole genome shotgun (WGS) entry which is preliminary data.</text>
</comment>
<gene>
    <name evidence="2" type="ORF">V1477_018793</name>
</gene>
<reference evidence="2 3" key="1">
    <citation type="journal article" date="2024" name="Ann. Entomol. Soc. Am.">
        <title>Genomic analyses of the southern and eastern yellowjacket wasps (Hymenoptera: Vespidae) reveal evolutionary signatures of social life.</title>
        <authorList>
            <person name="Catto M.A."/>
            <person name="Caine P.B."/>
            <person name="Orr S.E."/>
            <person name="Hunt B.G."/>
            <person name="Goodisman M.A.D."/>
        </authorList>
    </citation>
    <scope>NUCLEOTIDE SEQUENCE [LARGE SCALE GENOMIC DNA]</scope>
    <source>
        <strain evidence="2">232</strain>
        <tissue evidence="2">Head and thorax</tissue>
    </source>
</reference>
<feature type="transmembrane region" description="Helical" evidence="1">
    <location>
        <begin position="134"/>
        <end position="152"/>
    </location>
</feature>
<feature type="transmembrane region" description="Helical" evidence="1">
    <location>
        <begin position="6"/>
        <end position="29"/>
    </location>
</feature>
<keyword evidence="1" id="KW-0812">Transmembrane</keyword>
<dbReference type="EMBL" id="JAYRBN010000112">
    <property type="protein sequence ID" value="KAL2724932.1"/>
    <property type="molecule type" value="Genomic_DNA"/>
</dbReference>
<keyword evidence="1" id="KW-1133">Transmembrane helix</keyword>
<keyword evidence="3" id="KW-1185">Reference proteome</keyword>
<evidence type="ECO:0000313" key="2">
    <source>
        <dbReference type="EMBL" id="KAL2724932.1"/>
    </source>
</evidence>
<name>A0ABD2AWD6_VESMC</name>
<accession>A0ABD2AWD6</accession>
<dbReference type="AlphaFoldDB" id="A0ABD2AWD6"/>
<organism evidence="2 3">
    <name type="scientific">Vespula maculifrons</name>
    <name type="common">Eastern yellow jacket</name>
    <name type="synonym">Wasp</name>
    <dbReference type="NCBI Taxonomy" id="7453"/>
    <lineage>
        <taxon>Eukaryota</taxon>
        <taxon>Metazoa</taxon>
        <taxon>Ecdysozoa</taxon>
        <taxon>Arthropoda</taxon>
        <taxon>Hexapoda</taxon>
        <taxon>Insecta</taxon>
        <taxon>Pterygota</taxon>
        <taxon>Neoptera</taxon>
        <taxon>Endopterygota</taxon>
        <taxon>Hymenoptera</taxon>
        <taxon>Apocrita</taxon>
        <taxon>Aculeata</taxon>
        <taxon>Vespoidea</taxon>
        <taxon>Vespidae</taxon>
        <taxon>Vespinae</taxon>
        <taxon>Vespula</taxon>
    </lineage>
</organism>
<evidence type="ECO:0000313" key="3">
    <source>
        <dbReference type="Proteomes" id="UP001607303"/>
    </source>
</evidence>
<sequence length="202" mass="23625">MQEYCYIIHYFNIACKLSYFIIEFGDIWFRRTTTKSDLRPTLSFSSLVLLCTPKSTHRSSGDIWLPETTTKSDLRPTLTLSSLVLLCTATSTHRSSYSTRSPQFSFAFYSDEYTPQCLQDALPASNNEELMQEYYYITYYFNIACKLFYFIIEFGDIWFRRTTTKSDLRPTLILSSLVLLCTATSTHRSSYRMRCRQVITKS</sequence>
<keyword evidence="1" id="KW-0472">Membrane</keyword>
<proteinExistence type="predicted"/>
<dbReference type="Proteomes" id="UP001607303">
    <property type="component" value="Unassembled WGS sequence"/>
</dbReference>